<evidence type="ECO:0000256" key="11">
    <source>
        <dbReference type="ARBA" id="ARBA00045497"/>
    </source>
</evidence>
<comment type="subcellular location">
    <subcellularLocation>
        <location evidence="1">Cell membrane</location>
        <topology evidence="1">Multi-pass membrane protein</topology>
    </subcellularLocation>
    <subcellularLocation>
        <location evidence="12">Membrane</location>
        <topology evidence="12">Multi-pass membrane protein</topology>
    </subcellularLocation>
</comment>
<keyword evidence="9 12" id="KW-0472">Membrane</keyword>
<accession>A0A517MJL9</accession>
<dbReference type="Gene3D" id="3.30.460.20">
    <property type="entry name" value="CorA soluble domain-like"/>
    <property type="match status" value="1"/>
</dbReference>
<evidence type="ECO:0000256" key="1">
    <source>
        <dbReference type="ARBA" id="ARBA00004651"/>
    </source>
</evidence>
<evidence type="ECO:0000256" key="6">
    <source>
        <dbReference type="ARBA" id="ARBA00022842"/>
    </source>
</evidence>
<evidence type="ECO:0000256" key="2">
    <source>
        <dbReference type="ARBA" id="ARBA00009765"/>
    </source>
</evidence>
<keyword evidence="8 12" id="KW-0406">Ion transport</keyword>
<evidence type="ECO:0000256" key="5">
    <source>
        <dbReference type="ARBA" id="ARBA00022692"/>
    </source>
</evidence>
<reference evidence="13 14" key="1">
    <citation type="submission" date="2019-02" db="EMBL/GenBank/DDBJ databases">
        <title>Deep-cultivation of Planctomycetes and their phenomic and genomic characterization uncovers novel biology.</title>
        <authorList>
            <person name="Wiegand S."/>
            <person name="Jogler M."/>
            <person name="Boedeker C."/>
            <person name="Pinto D."/>
            <person name="Vollmers J."/>
            <person name="Rivas-Marin E."/>
            <person name="Kohn T."/>
            <person name="Peeters S.H."/>
            <person name="Heuer A."/>
            <person name="Rast P."/>
            <person name="Oberbeckmann S."/>
            <person name="Bunk B."/>
            <person name="Jeske O."/>
            <person name="Meyerdierks A."/>
            <person name="Storesund J.E."/>
            <person name="Kallscheuer N."/>
            <person name="Luecker S."/>
            <person name="Lage O.M."/>
            <person name="Pohl T."/>
            <person name="Merkel B.J."/>
            <person name="Hornburger P."/>
            <person name="Mueller R.-W."/>
            <person name="Bruemmer F."/>
            <person name="Labrenz M."/>
            <person name="Spormann A.M."/>
            <person name="Op den Camp H."/>
            <person name="Overmann J."/>
            <person name="Amann R."/>
            <person name="Jetten M.S.M."/>
            <person name="Mascher T."/>
            <person name="Medema M.H."/>
            <person name="Devos D.P."/>
            <person name="Kaster A.-K."/>
            <person name="Ovreas L."/>
            <person name="Rohde M."/>
            <person name="Galperin M.Y."/>
            <person name="Jogler C."/>
        </authorList>
    </citation>
    <scope>NUCLEOTIDE SEQUENCE [LARGE SCALE GENOMIC DNA]</scope>
    <source>
        <strain evidence="13 14">FF011L</strain>
    </source>
</reference>
<keyword evidence="5 12" id="KW-0812">Transmembrane</keyword>
<dbReference type="EMBL" id="CP036262">
    <property type="protein sequence ID" value="QDS95096.1"/>
    <property type="molecule type" value="Genomic_DNA"/>
</dbReference>
<dbReference type="GO" id="GO:0000287">
    <property type="term" value="F:magnesium ion binding"/>
    <property type="evidence" value="ECO:0007669"/>
    <property type="project" value="TreeGrafter"/>
</dbReference>
<keyword evidence="4 12" id="KW-1003">Cell membrane</keyword>
<evidence type="ECO:0000313" key="13">
    <source>
        <dbReference type="EMBL" id="QDS95096.1"/>
    </source>
</evidence>
<dbReference type="SUPFAM" id="SSF144083">
    <property type="entry name" value="Magnesium transport protein CorA, transmembrane region"/>
    <property type="match status" value="1"/>
</dbReference>
<evidence type="ECO:0000256" key="4">
    <source>
        <dbReference type="ARBA" id="ARBA00022475"/>
    </source>
</evidence>
<comment type="function">
    <text evidence="11">Mediates influx of magnesium ions. Alternates between open and closed states. Activated by low cytoplasmic Mg(2+) levels. Inactive when cytoplasmic Mg(2+) levels are high.</text>
</comment>
<evidence type="ECO:0000256" key="8">
    <source>
        <dbReference type="ARBA" id="ARBA00023065"/>
    </source>
</evidence>
<dbReference type="PANTHER" id="PTHR46494">
    <property type="entry name" value="CORA FAMILY METAL ION TRANSPORTER (EUROFUNG)"/>
    <property type="match status" value="1"/>
</dbReference>
<keyword evidence="3 12" id="KW-0813">Transport</keyword>
<dbReference type="InterPro" id="IPR045863">
    <property type="entry name" value="CorA_TM1_TM2"/>
</dbReference>
<feature type="transmembrane region" description="Helical" evidence="12">
    <location>
        <begin position="234"/>
        <end position="254"/>
    </location>
</feature>
<dbReference type="GO" id="GO:0015087">
    <property type="term" value="F:cobalt ion transmembrane transporter activity"/>
    <property type="evidence" value="ECO:0007669"/>
    <property type="project" value="UniProtKB-UniRule"/>
</dbReference>
<evidence type="ECO:0000313" key="14">
    <source>
        <dbReference type="Proteomes" id="UP000320672"/>
    </source>
</evidence>
<dbReference type="AlphaFoldDB" id="A0A517MJL9"/>
<protein>
    <recommendedName>
        <fullName evidence="12">Magnesium transport protein CorA</fullName>
    </recommendedName>
</protein>
<dbReference type="GO" id="GO:0005886">
    <property type="term" value="C:plasma membrane"/>
    <property type="evidence" value="ECO:0007669"/>
    <property type="project" value="UniProtKB-SubCell"/>
</dbReference>
<keyword evidence="14" id="KW-1185">Reference proteome</keyword>
<comment type="similarity">
    <text evidence="2 12">Belongs to the CorA metal ion transporter (MIT) (TC 1.A.35) family.</text>
</comment>
<evidence type="ECO:0000256" key="10">
    <source>
        <dbReference type="ARBA" id="ARBA00034269"/>
    </source>
</evidence>
<dbReference type="RefSeq" id="WP_218932715.1">
    <property type="nucleotide sequence ID" value="NZ_CP036262.1"/>
</dbReference>
<gene>
    <name evidence="13" type="primary">corA_2</name>
    <name evidence="12" type="synonym">corA</name>
    <name evidence="13" type="ORF">FF011L_38800</name>
</gene>
<dbReference type="NCBIfam" id="TIGR00383">
    <property type="entry name" value="corA"/>
    <property type="match status" value="1"/>
</dbReference>
<comment type="catalytic activity">
    <reaction evidence="10">
        <text>Mg(2+)(in) = Mg(2+)(out)</text>
        <dbReference type="Rhea" id="RHEA:29827"/>
        <dbReference type="ChEBI" id="CHEBI:18420"/>
    </reaction>
</comment>
<evidence type="ECO:0000256" key="3">
    <source>
        <dbReference type="ARBA" id="ARBA00022448"/>
    </source>
</evidence>
<evidence type="ECO:0000256" key="9">
    <source>
        <dbReference type="ARBA" id="ARBA00023136"/>
    </source>
</evidence>
<dbReference type="GO" id="GO:0050897">
    <property type="term" value="F:cobalt ion binding"/>
    <property type="evidence" value="ECO:0007669"/>
    <property type="project" value="TreeGrafter"/>
</dbReference>
<keyword evidence="7 12" id="KW-1133">Transmembrane helix</keyword>
<proteinExistence type="inferred from homology"/>
<dbReference type="CDD" id="cd12828">
    <property type="entry name" value="TmCorA-like_1"/>
    <property type="match status" value="1"/>
</dbReference>
<evidence type="ECO:0000256" key="12">
    <source>
        <dbReference type="RuleBase" id="RU362010"/>
    </source>
</evidence>
<dbReference type="GO" id="GO:0015095">
    <property type="term" value="F:magnesium ion transmembrane transporter activity"/>
    <property type="evidence" value="ECO:0007669"/>
    <property type="project" value="UniProtKB-UniRule"/>
</dbReference>
<dbReference type="KEGG" id="rml:FF011L_38800"/>
<sequence length="336" mass="37520">MLWLDVHGLGDGSVLKQIAQRYRISPLAMENLVNVPQRPKSEMFEHHQLVISHCLVVSDDDKASLGQIGMILGKNFLLTFHQDCDHVLAPIHDRIENPTGRMRSRGPDYLLYAILDSCVDGCFPFLEGLGVTIESLEQEALGNPRPELLSKIHTAKNLLSRVRRSIWPQREMVLGLLTGESHFLADDTRTYLQNTADHCNQLADVVDMYREATSGLVNTYMSSVAHRSNEVMKVLTLLTSVFVPPTFLAGVYGMNFSEMPELRFPHAYPIALGLMMSMVAGTILYFYRRGWLTSAPIAPKSAPPEPAPVLPSTSAMKAAQNIVMETEFDHPYQRAA</sequence>
<dbReference type="Pfam" id="PF01544">
    <property type="entry name" value="CorA"/>
    <property type="match status" value="1"/>
</dbReference>
<evidence type="ECO:0000256" key="7">
    <source>
        <dbReference type="ARBA" id="ARBA00022989"/>
    </source>
</evidence>
<feature type="transmembrane region" description="Helical" evidence="12">
    <location>
        <begin position="266"/>
        <end position="287"/>
    </location>
</feature>
<dbReference type="Proteomes" id="UP000320672">
    <property type="component" value="Chromosome"/>
</dbReference>
<dbReference type="InterPro" id="IPR002523">
    <property type="entry name" value="MgTranspt_CorA/ZnTranspt_ZntB"/>
</dbReference>
<dbReference type="FunFam" id="1.20.58.340:FF:000004">
    <property type="entry name" value="Magnesium transport protein CorA"/>
    <property type="match status" value="1"/>
</dbReference>
<keyword evidence="6 12" id="KW-0460">Magnesium</keyword>
<dbReference type="Gene3D" id="1.20.58.340">
    <property type="entry name" value="Magnesium transport protein CorA, transmembrane region"/>
    <property type="match status" value="2"/>
</dbReference>
<name>A0A517MJL9_9BACT</name>
<organism evidence="13 14">
    <name type="scientific">Roseimaritima multifibrata</name>
    <dbReference type="NCBI Taxonomy" id="1930274"/>
    <lineage>
        <taxon>Bacteria</taxon>
        <taxon>Pseudomonadati</taxon>
        <taxon>Planctomycetota</taxon>
        <taxon>Planctomycetia</taxon>
        <taxon>Pirellulales</taxon>
        <taxon>Pirellulaceae</taxon>
        <taxon>Roseimaritima</taxon>
    </lineage>
</organism>
<dbReference type="SUPFAM" id="SSF143865">
    <property type="entry name" value="CorA soluble domain-like"/>
    <property type="match status" value="1"/>
</dbReference>
<dbReference type="InterPro" id="IPR004488">
    <property type="entry name" value="Mg/Co-transport_prot_CorA"/>
</dbReference>
<dbReference type="InterPro" id="IPR045861">
    <property type="entry name" value="CorA_cytoplasmic_dom"/>
</dbReference>
<dbReference type="PANTHER" id="PTHR46494:SF1">
    <property type="entry name" value="CORA FAMILY METAL ION TRANSPORTER (EUROFUNG)"/>
    <property type="match status" value="1"/>
</dbReference>